<dbReference type="Proteomes" id="UP000001568">
    <property type="component" value="Chromosome 7"/>
</dbReference>
<reference evidence="4 5" key="1">
    <citation type="journal article" date="2007" name="Proc. Natl. Acad. Sci. U.S.A.">
        <title>The tiny eukaryote Ostreococcus provides genomic insights into the paradox of plankton speciation.</title>
        <authorList>
            <person name="Palenik B."/>
            <person name="Grimwood J."/>
            <person name="Aerts A."/>
            <person name="Rouze P."/>
            <person name="Salamov A."/>
            <person name="Putnam N."/>
            <person name="Dupont C."/>
            <person name="Jorgensen R."/>
            <person name="Derelle E."/>
            <person name="Rombauts S."/>
            <person name="Zhou K."/>
            <person name="Otillar R."/>
            <person name="Merchant S.S."/>
            <person name="Podell S."/>
            <person name="Gaasterland T."/>
            <person name="Napoli C."/>
            <person name="Gendler K."/>
            <person name="Manuell A."/>
            <person name="Tai V."/>
            <person name="Vallon O."/>
            <person name="Piganeau G."/>
            <person name="Jancek S."/>
            <person name="Heijde M."/>
            <person name="Jabbari K."/>
            <person name="Bowler C."/>
            <person name="Lohr M."/>
            <person name="Robbens S."/>
            <person name="Werner G."/>
            <person name="Dubchak I."/>
            <person name="Pazour G.J."/>
            <person name="Ren Q."/>
            <person name="Paulsen I."/>
            <person name="Delwiche C."/>
            <person name="Schmutz J."/>
            <person name="Rokhsar D."/>
            <person name="Van de Peer Y."/>
            <person name="Moreau H."/>
            <person name="Grigoriev I.V."/>
        </authorList>
    </citation>
    <scope>NUCLEOTIDE SEQUENCE [LARGE SCALE GENOMIC DNA]</scope>
    <source>
        <strain evidence="4 5">CCE9901</strain>
    </source>
</reference>
<gene>
    <name evidence="4" type="ORF">OSTLU_32486</name>
</gene>
<dbReference type="PROSITE" id="PS51450">
    <property type="entry name" value="LRR"/>
    <property type="match status" value="1"/>
</dbReference>
<protein>
    <submittedName>
        <fullName evidence="4">Uncharacterized protein</fullName>
    </submittedName>
</protein>
<evidence type="ECO:0000256" key="1">
    <source>
        <dbReference type="ARBA" id="ARBA00004430"/>
    </source>
</evidence>
<dbReference type="Gene3D" id="3.80.10.10">
    <property type="entry name" value="Ribonuclease Inhibitor"/>
    <property type="match status" value="1"/>
</dbReference>
<evidence type="ECO:0000256" key="2">
    <source>
        <dbReference type="ARBA" id="ARBA00022614"/>
    </source>
</evidence>
<dbReference type="InterPro" id="IPR003591">
    <property type="entry name" value="Leu-rich_rpt_typical-subtyp"/>
</dbReference>
<evidence type="ECO:0000313" key="4">
    <source>
        <dbReference type="EMBL" id="ABO97140.1"/>
    </source>
</evidence>
<dbReference type="KEGG" id="olu:OSTLU_32486"/>
<dbReference type="Pfam" id="PF13855">
    <property type="entry name" value="LRR_8"/>
    <property type="match status" value="1"/>
</dbReference>
<sequence length="293" mass="32584">MSVDEVFARVANAWNEVTSSVDAAWDAAWRSRNRANAEESRKKTALATGIVTERDARHARVPPYVFERDVGARVRVLDLASNAIVDVDDAIGSLRNAQKVNLSFNAVRALPRAFSTLVNLKTLDLRGNKLTALPEDIDSLLALEDLDVRENALRALPRTLGKCKRLRRLDASANALTTFDDAIAGLGNCADLEVIRFARNREMRGALPVAWAHAVKLKEIDVDDTKCDGVPGEILLACDRLTTLSLRRTLVDVGTLKRTDGFESYESRRQGKHNKQLDSRVLLDDSRLDERLR</sequence>
<keyword evidence="5" id="KW-1185">Reference proteome</keyword>
<dbReference type="PANTHER" id="PTHR48051:SF1">
    <property type="entry name" value="RAS SUPPRESSOR PROTEIN 1"/>
    <property type="match status" value="1"/>
</dbReference>
<dbReference type="PANTHER" id="PTHR48051">
    <property type="match status" value="1"/>
</dbReference>
<comment type="subcellular location">
    <subcellularLocation>
        <location evidence="1">Cytoplasm</location>
        <location evidence="1">Cytoskeleton</location>
        <location evidence="1">Cilium axoneme</location>
    </subcellularLocation>
</comment>
<keyword evidence="2" id="KW-0433">Leucine-rich repeat</keyword>
<dbReference type="HOGENOM" id="CLU_000288_18_15_1"/>
<dbReference type="OMA" id="INCERNS"/>
<dbReference type="SUPFAM" id="SSF52058">
    <property type="entry name" value="L domain-like"/>
    <property type="match status" value="1"/>
</dbReference>
<dbReference type="eggNOG" id="KOG0619">
    <property type="taxonomic scope" value="Eukaryota"/>
</dbReference>
<evidence type="ECO:0000256" key="3">
    <source>
        <dbReference type="ARBA" id="ARBA00022737"/>
    </source>
</evidence>
<dbReference type="InterPro" id="IPR050216">
    <property type="entry name" value="LRR_domain-containing"/>
</dbReference>
<keyword evidence="3" id="KW-0677">Repeat</keyword>
<dbReference type="EMBL" id="CP000587">
    <property type="protein sequence ID" value="ABO97140.1"/>
    <property type="molecule type" value="Genomic_DNA"/>
</dbReference>
<dbReference type="SMART" id="SM00369">
    <property type="entry name" value="LRR_TYP"/>
    <property type="match status" value="3"/>
</dbReference>
<dbReference type="GO" id="GO:0005930">
    <property type="term" value="C:axoneme"/>
    <property type="evidence" value="ECO:0007669"/>
    <property type="project" value="UniProtKB-SubCell"/>
</dbReference>
<dbReference type="OrthoDB" id="566279at2759"/>
<name>A4RZS2_OSTLU</name>
<dbReference type="InterPro" id="IPR032675">
    <property type="entry name" value="LRR_dom_sf"/>
</dbReference>
<dbReference type="AlphaFoldDB" id="A4RZS2"/>
<accession>A4RZS2</accession>
<dbReference type="RefSeq" id="XP_001418847.1">
    <property type="nucleotide sequence ID" value="XM_001418810.1"/>
</dbReference>
<dbReference type="InterPro" id="IPR001611">
    <property type="entry name" value="Leu-rich_rpt"/>
</dbReference>
<evidence type="ECO:0000313" key="5">
    <source>
        <dbReference type="Proteomes" id="UP000001568"/>
    </source>
</evidence>
<dbReference type="Gramene" id="ABO97140">
    <property type="protein sequence ID" value="ABO97140"/>
    <property type="gene ID" value="OSTLU_32486"/>
</dbReference>
<proteinExistence type="predicted"/>
<dbReference type="STRING" id="436017.A4RZS2"/>
<organism evidence="4 5">
    <name type="scientific">Ostreococcus lucimarinus (strain CCE9901)</name>
    <dbReference type="NCBI Taxonomy" id="436017"/>
    <lineage>
        <taxon>Eukaryota</taxon>
        <taxon>Viridiplantae</taxon>
        <taxon>Chlorophyta</taxon>
        <taxon>Mamiellophyceae</taxon>
        <taxon>Mamiellales</taxon>
        <taxon>Bathycoccaceae</taxon>
        <taxon>Ostreococcus</taxon>
    </lineage>
</organism>
<dbReference type="GeneID" id="5003049"/>